<feature type="domain" description="Tyrosinase copper-binding" evidence="2">
    <location>
        <begin position="113"/>
        <end position="250"/>
    </location>
</feature>
<evidence type="ECO:0000259" key="2">
    <source>
        <dbReference type="Pfam" id="PF00264"/>
    </source>
</evidence>
<dbReference type="PANTHER" id="PTHR11474">
    <property type="entry name" value="TYROSINASE FAMILY MEMBER"/>
    <property type="match status" value="1"/>
</dbReference>
<keyword evidence="1" id="KW-0479">Metal-binding</keyword>
<accession>A0A367XC63</accession>
<sequence>MTAYLVKLDNVSSVREWSVTIYHHLTARTMLLTTDEQQLWPLEALETFRLWVNQGWRIDRNSSFDRANRLSPPKLPDPVLRIRPDIRALSEAELNMYRARLDDVMQTGHLDTVTPWQKYSNIHTNWCFSHQEASVLWHRAYLLYLEELIDHPIPYWDWMAENADTDGNPEAGLPQAFIDETYIHPGTGEKRLNPLRYAAATADNAKPCVSGQTDTPDCRYVQRNPLFYTVGPDHRAERSALYATTRIFQQKIIDALKLDTFSIPQNTLEYPWVNIPAVDPLFCSFHANLDRMLEVWMRAHPAVKFTTQTLLQPFLGAGAKSIHFTTSAHWRYTSIGEMAQDSRRIGYDYGKPVARQFKGANNHKPFAAKSAPLPSTDLSGLRHLHLRTTDMAEGPWVVFDDVGRSHDHYHIDVFINQPDARPSDANSCNMHYVGRLKRTGTGPVDDKKQYLPTGVSHRLDATNVIRALNLALTDSPTVSILVTEIDSGRLLSVEEYATRPGFVPQLIWDEPPQPMTENMAHPLSCSMH</sequence>
<evidence type="ECO:0000256" key="1">
    <source>
        <dbReference type="ARBA" id="ARBA00022723"/>
    </source>
</evidence>
<dbReference type="OrthoDB" id="2874181at2"/>
<dbReference type="EMBL" id="JPWH01000008">
    <property type="protein sequence ID" value="RCK50361.1"/>
    <property type="molecule type" value="Genomic_DNA"/>
</dbReference>
<dbReference type="InterPro" id="IPR002227">
    <property type="entry name" value="Tyrosinase_Cu-bd"/>
</dbReference>
<dbReference type="InterPro" id="IPR008922">
    <property type="entry name" value="Di-copper_centre_dom_sf"/>
</dbReference>
<dbReference type="AlphaFoldDB" id="A0A367XC63"/>
<name>A0A367XC63_9PROT</name>
<dbReference type="Pfam" id="PF00264">
    <property type="entry name" value="Tyrosinase"/>
    <property type="match status" value="1"/>
</dbReference>
<dbReference type="Gene3D" id="1.10.1280.10">
    <property type="entry name" value="Di-copper center containing domain from catechol oxidase"/>
    <property type="match status" value="1"/>
</dbReference>
<dbReference type="Proteomes" id="UP000252517">
    <property type="component" value="Unassembled WGS sequence"/>
</dbReference>
<reference evidence="3 4" key="1">
    <citation type="submission" date="2014-07" db="EMBL/GenBank/DDBJ databases">
        <title>Draft genome sequence of Thalassospira profundimaris S25-3-2.</title>
        <authorList>
            <person name="Lai Q."/>
            <person name="Shao Z."/>
        </authorList>
    </citation>
    <scope>NUCLEOTIDE SEQUENCE [LARGE SCALE GENOMIC DNA]</scope>
    <source>
        <strain evidence="3 4">S25-3-2</strain>
    </source>
</reference>
<evidence type="ECO:0000313" key="3">
    <source>
        <dbReference type="EMBL" id="RCK50361.1"/>
    </source>
</evidence>
<dbReference type="InterPro" id="IPR050316">
    <property type="entry name" value="Tyrosinase/Hemocyanin"/>
</dbReference>
<gene>
    <name evidence="3" type="ORF">TH25_12290</name>
</gene>
<dbReference type="RefSeq" id="WP_114088577.1">
    <property type="nucleotide sequence ID" value="NZ_JPWH01000008.1"/>
</dbReference>
<proteinExistence type="predicted"/>
<dbReference type="PRINTS" id="PR00092">
    <property type="entry name" value="TYROSINASE"/>
</dbReference>
<comment type="caution">
    <text evidence="3">The sequence shown here is derived from an EMBL/GenBank/DDBJ whole genome shotgun (WGS) entry which is preliminary data.</text>
</comment>
<evidence type="ECO:0000313" key="4">
    <source>
        <dbReference type="Proteomes" id="UP000252517"/>
    </source>
</evidence>
<dbReference type="GO" id="GO:0046872">
    <property type="term" value="F:metal ion binding"/>
    <property type="evidence" value="ECO:0007669"/>
    <property type="project" value="UniProtKB-KW"/>
</dbReference>
<organism evidence="3 4">
    <name type="scientific">Thalassospira profundimaris</name>
    <dbReference type="NCBI Taxonomy" id="502049"/>
    <lineage>
        <taxon>Bacteria</taxon>
        <taxon>Pseudomonadati</taxon>
        <taxon>Pseudomonadota</taxon>
        <taxon>Alphaproteobacteria</taxon>
        <taxon>Rhodospirillales</taxon>
        <taxon>Thalassospiraceae</taxon>
        <taxon>Thalassospira</taxon>
    </lineage>
</organism>
<dbReference type="SUPFAM" id="SSF48056">
    <property type="entry name" value="Di-copper centre-containing domain"/>
    <property type="match status" value="1"/>
</dbReference>
<protein>
    <submittedName>
        <fullName evidence="3">Tyrosinase</fullName>
    </submittedName>
</protein>
<dbReference type="GO" id="GO:0016491">
    <property type="term" value="F:oxidoreductase activity"/>
    <property type="evidence" value="ECO:0007669"/>
    <property type="project" value="InterPro"/>
</dbReference>